<proteinExistence type="predicted"/>
<feature type="transmembrane region" description="Helical" evidence="1">
    <location>
        <begin position="77"/>
        <end position="97"/>
    </location>
</feature>
<gene>
    <name evidence="2" type="ORF">FIM1_762</name>
</gene>
<keyword evidence="1" id="KW-0812">Transmembrane</keyword>
<organism evidence="2 3">
    <name type="scientific">Kluyveromyces marxianus</name>
    <name type="common">Yeast</name>
    <name type="synonym">Candida kefyr</name>
    <dbReference type="NCBI Taxonomy" id="4911"/>
    <lineage>
        <taxon>Eukaryota</taxon>
        <taxon>Fungi</taxon>
        <taxon>Dikarya</taxon>
        <taxon>Ascomycota</taxon>
        <taxon>Saccharomycotina</taxon>
        <taxon>Saccharomycetes</taxon>
        <taxon>Saccharomycetales</taxon>
        <taxon>Saccharomycetaceae</taxon>
        <taxon>Kluyveromyces</taxon>
    </lineage>
</organism>
<name>A0ABX6EPH8_KLUMA</name>
<reference evidence="2 3" key="1">
    <citation type="submission" date="2016-03" db="EMBL/GenBank/DDBJ databases">
        <title>How can Kluyveromyces marxianus grow so fast - potential evolutionary course in Saccharomyces Complex revealed by comparative genomics.</title>
        <authorList>
            <person name="Mo W."/>
            <person name="Lu W."/>
            <person name="Yang X."/>
            <person name="Qi J."/>
            <person name="Lv H."/>
        </authorList>
    </citation>
    <scope>NUCLEOTIDE SEQUENCE [LARGE SCALE GENOMIC DNA]</scope>
    <source>
        <strain evidence="2 3">FIM1</strain>
    </source>
</reference>
<protein>
    <submittedName>
        <fullName evidence="2">YCR043C</fullName>
    </submittedName>
</protein>
<evidence type="ECO:0000256" key="1">
    <source>
        <dbReference type="SAM" id="Phobius"/>
    </source>
</evidence>
<dbReference type="EMBL" id="CP015054">
    <property type="protein sequence ID" value="QGN14111.1"/>
    <property type="molecule type" value="Genomic_DNA"/>
</dbReference>
<sequence length="128" mass="14885">MIPPPVDPALLREHAYADTGNLEIVLNPKTFTDFGGFKSIEKYGLGYFNYMFALDKRVTEVSIKDILRCHIYKHFNFYFVILVMLTLMWLLSLTIYAESLKEKISFDLGRSRSHKKKSGEISYDHVQV</sequence>
<dbReference type="Proteomes" id="UP000422736">
    <property type="component" value="Chromosome 1"/>
</dbReference>
<accession>A0ABX6EPH8</accession>
<reference evidence="2 3" key="2">
    <citation type="submission" date="2019-11" db="EMBL/GenBank/DDBJ databases">
        <authorList>
            <person name="Lu H."/>
        </authorList>
    </citation>
    <scope>NUCLEOTIDE SEQUENCE [LARGE SCALE GENOMIC DNA]</scope>
    <source>
        <strain evidence="2 3">FIM1</strain>
    </source>
</reference>
<keyword evidence="3" id="KW-1185">Reference proteome</keyword>
<keyword evidence="1" id="KW-1133">Transmembrane helix</keyword>
<evidence type="ECO:0000313" key="2">
    <source>
        <dbReference type="EMBL" id="QGN14111.1"/>
    </source>
</evidence>
<evidence type="ECO:0000313" key="3">
    <source>
        <dbReference type="Proteomes" id="UP000422736"/>
    </source>
</evidence>
<keyword evidence="1" id="KW-0472">Membrane</keyword>